<comment type="caution">
    <text evidence="1">The sequence shown here is derived from an EMBL/GenBank/DDBJ whole genome shotgun (WGS) entry which is preliminary data.</text>
</comment>
<dbReference type="Pfam" id="PF20086">
    <property type="entry name" value="DUF6478"/>
    <property type="match status" value="1"/>
</dbReference>
<organism evidence="1 2">
    <name type="scientific">Parasulfitobacter algicola</name>
    <dbReference type="NCBI Taxonomy" id="2614809"/>
    <lineage>
        <taxon>Bacteria</taxon>
        <taxon>Pseudomonadati</taxon>
        <taxon>Pseudomonadota</taxon>
        <taxon>Alphaproteobacteria</taxon>
        <taxon>Rhodobacterales</taxon>
        <taxon>Roseobacteraceae</taxon>
        <taxon>Parasulfitobacter</taxon>
    </lineage>
</organism>
<protein>
    <submittedName>
        <fullName evidence="1">Uncharacterized protein</fullName>
    </submittedName>
</protein>
<reference evidence="1 2" key="1">
    <citation type="submission" date="2020-06" db="EMBL/GenBank/DDBJ databases">
        <title>Sulfitobacter algicola sp. nov., isolated from green algae.</title>
        <authorList>
            <person name="Wang C."/>
        </authorList>
    </citation>
    <scope>NUCLEOTIDE SEQUENCE [LARGE SCALE GENOMIC DNA]</scope>
    <source>
        <strain evidence="1 2">1151</strain>
    </source>
</reference>
<evidence type="ECO:0000313" key="2">
    <source>
        <dbReference type="Proteomes" id="UP000777935"/>
    </source>
</evidence>
<dbReference type="EMBL" id="JABUFE010000003">
    <property type="protein sequence ID" value="NSX54586.1"/>
    <property type="molecule type" value="Genomic_DNA"/>
</dbReference>
<dbReference type="RefSeq" id="WP_174136757.1">
    <property type="nucleotide sequence ID" value="NZ_JABUFE010000003.1"/>
</dbReference>
<dbReference type="Proteomes" id="UP000777935">
    <property type="component" value="Unassembled WGS sequence"/>
</dbReference>
<accession>A0ABX2INW0</accession>
<keyword evidence="2" id="KW-1185">Reference proteome</keyword>
<sequence>MGRSGSKITERVLHRMARRHWARVADQADNINISNLRTYRKDARELRKHINALIAVADGRLALPRLGSNLTQSPAHSDWVWRPEIWAVPLEIPGVVDTQNNAKIGTQAQLFHDGTHGDLMLRQMRNNSRSDLAPFSLKMDVFDTGGSYVSVVVDLPESALDGLTKNHIIRADIWAQIERPIGTSFRLNIQHGPNSEQILNYAQFDQDHAVVEFDLAYAKIHEKRVEKIWIDLIFEKPWMTQIVLRDVTFSRQIRAEL</sequence>
<name>A0ABX2INW0_9RHOB</name>
<proteinExistence type="predicted"/>
<gene>
    <name evidence="1" type="ORF">HRQ87_07185</name>
</gene>
<dbReference type="InterPro" id="IPR045514">
    <property type="entry name" value="DUF6478"/>
</dbReference>
<evidence type="ECO:0000313" key="1">
    <source>
        <dbReference type="EMBL" id="NSX54586.1"/>
    </source>
</evidence>